<dbReference type="EMBL" id="NBIV01000002">
    <property type="protein sequence ID" value="PXF49744.1"/>
    <property type="molecule type" value="Genomic_DNA"/>
</dbReference>
<evidence type="ECO:0000256" key="1">
    <source>
        <dbReference type="SAM" id="MobiDB-lite"/>
    </source>
</evidence>
<accession>A0A2V3J5T8</accession>
<comment type="caution">
    <text evidence="2">The sequence shown here is derived from an EMBL/GenBank/DDBJ whole genome shotgun (WGS) entry which is preliminary data.</text>
</comment>
<feature type="region of interest" description="Disordered" evidence="1">
    <location>
        <begin position="29"/>
        <end position="50"/>
    </location>
</feature>
<dbReference type="Proteomes" id="UP000247409">
    <property type="component" value="Unassembled WGS sequence"/>
</dbReference>
<protein>
    <submittedName>
        <fullName evidence="2">Uncharacterized protein</fullName>
    </submittedName>
</protein>
<evidence type="ECO:0000313" key="3">
    <source>
        <dbReference type="Proteomes" id="UP000247409"/>
    </source>
</evidence>
<evidence type="ECO:0000313" key="2">
    <source>
        <dbReference type="EMBL" id="PXF49744.1"/>
    </source>
</evidence>
<dbReference type="OrthoDB" id="5395at2759"/>
<proteinExistence type="predicted"/>
<reference evidence="2 3" key="1">
    <citation type="journal article" date="2018" name="Mol. Biol. Evol.">
        <title>Analysis of the draft genome of the red seaweed Gracilariopsis chorda provides insights into genome size evolution in Rhodophyta.</title>
        <authorList>
            <person name="Lee J."/>
            <person name="Yang E.C."/>
            <person name="Graf L."/>
            <person name="Yang J.H."/>
            <person name="Qiu H."/>
            <person name="Zel Zion U."/>
            <person name="Chan C.X."/>
            <person name="Stephens T.G."/>
            <person name="Weber A.P.M."/>
            <person name="Boo G.H."/>
            <person name="Boo S.M."/>
            <person name="Kim K.M."/>
            <person name="Shin Y."/>
            <person name="Jung M."/>
            <person name="Lee S.J."/>
            <person name="Yim H.S."/>
            <person name="Lee J.H."/>
            <person name="Bhattacharya D."/>
            <person name="Yoon H.S."/>
        </authorList>
    </citation>
    <scope>NUCLEOTIDE SEQUENCE [LARGE SCALE GENOMIC DNA]</scope>
    <source>
        <strain evidence="2 3">SKKU-2015</strain>
        <tissue evidence="2">Whole body</tissue>
    </source>
</reference>
<name>A0A2V3J5T8_9FLOR</name>
<keyword evidence="3" id="KW-1185">Reference proteome</keyword>
<organism evidence="2 3">
    <name type="scientific">Gracilariopsis chorda</name>
    <dbReference type="NCBI Taxonomy" id="448386"/>
    <lineage>
        <taxon>Eukaryota</taxon>
        <taxon>Rhodophyta</taxon>
        <taxon>Florideophyceae</taxon>
        <taxon>Rhodymeniophycidae</taxon>
        <taxon>Gracilariales</taxon>
        <taxon>Gracilariaceae</taxon>
        <taxon>Gracilariopsis</taxon>
    </lineage>
</organism>
<dbReference type="AlphaFoldDB" id="A0A2V3J5T8"/>
<gene>
    <name evidence="2" type="ORF">BWQ96_00396</name>
</gene>
<sequence>MSRQLLRASAQIRRASAWASPRWSRAVRAQSNIDTAQDPPTAPLPEQHELGEGVSDFSNWVEKHEDVSSAEAVGGFVFIMGVCYAIHQYAVNRTKSSDPTFTRREFPTVQTYLPTWKEAADSVRKE</sequence>